<feature type="domain" description="Transcription factor TFIIIC triple barrel" evidence="2">
    <location>
        <begin position="18"/>
        <end position="157"/>
    </location>
</feature>
<accession>A0A9W4UEY7</accession>
<reference evidence="3" key="1">
    <citation type="submission" date="2023-01" db="EMBL/GenBank/DDBJ databases">
        <authorList>
            <person name="Van Ghelder C."/>
            <person name="Rancurel C."/>
        </authorList>
    </citation>
    <scope>NUCLEOTIDE SEQUENCE</scope>
    <source>
        <strain evidence="3">CNCM I-4278</strain>
    </source>
</reference>
<protein>
    <recommendedName>
        <fullName evidence="2">Transcription factor TFIIIC triple barrel domain-containing protein</fullName>
    </recommendedName>
</protein>
<dbReference type="Proteomes" id="UP001152607">
    <property type="component" value="Unassembled WGS sequence"/>
</dbReference>
<gene>
    <name evidence="3" type="ORF">PDIGIT_LOCUS8277</name>
</gene>
<dbReference type="EMBL" id="CAOQHR010000005">
    <property type="protein sequence ID" value="CAI6335198.1"/>
    <property type="molecule type" value="Genomic_DNA"/>
</dbReference>
<dbReference type="Gene3D" id="2.60.40.4370">
    <property type="match status" value="1"/>
</dbReference>
<dbReference type="AlphaFoldDB" id="A0A9W4UEY7"/>
<feature type="region of interest" description="Disordered" evidence="1">
    <location>
        <begin position="164"/>
        <end position="264"/>
    </location>
</feature>
<proteinExistence type="predicted"/>
<dbReference type="OrthoDB" id="1877767at2759"/>
<evidence type="ECO:0000313" key="4">
    <source>
        <dbReference type="Proteomes" id="UP001152607"/>
    </source>
</evidence>
<name>A0A9W4UEY7_9PLEO</name>
<comment type="caution">
    <text evidence="3">The sequence shown here is derived from an EMBL/GenBank/DDBJ whole genome shotgun (WGS) entry which is preliminary data.</text>
</comment>
<evidence type="ECO:0000259" key="2">
    <source>
        <dbReference type="Pfam" id="PF10419"/>
    </source>
</evidence>
<sequence length="264" mass="29077">MAMAPSEEDEWEYEYDEEETEDFYIPIDLSNVPELQAPTTEPKQRLGHPWLLKTKLRAFYANRKGAANLQARTSINNPENPENHDSMGEMQLIGLHTPNPLIMYNGQLLSCHWASAIGTDFLFTKPDSVVGDEERPLRNLPDVDLIGTSSARLVARVGQLRPKDEALERMSSTRQDEQTSELRVSDSSAPDEIADEQHDAAMAGGTGEASAPAPSTFLERLNAAKSKRGDKSRLMVSTSTGQPHLVAQSVVANPNSDDTVMEDA</sequence>
<evidence type="ECO:0000256" key="1">
    <source>
        <dbReference type="SAM" id="MobiDB-lite"/>
    </source>
</evidence>
<dbReference type="Pfam" id="PF10419">
    <property type="entry name" value="TFIIIC_sub6"/>
    <property type="match status" value="1"/>
</dbReference>
<keyword evidence="4" id="KW-1185">Reference proteome</keyword>
<dbReference type="InterPro" id="IPR019481">
    <property type="entry name" value="TFIIIC_triple_barrel"/>
</dbReference>
<organism evidence="3 4">
    <name type="scientific">Periconia digitata</name>
    <dbReference type="NCBI Taxonomy" id="1303443"/>
    <lineage>
        <taxon>Eukaryota</taxon>
        <taxon>Fungi</taxon>
        <taxon>Dikarya</taxon>
        <taxon>Ascomycota</taxon>
        <taxon>Pezizomycotina</taxon>
        <taxon>Dothideomycetes</taxon>
        <taxon>Pleosporomycetidae</taxon>
        <taxon>Pleosporales</taxon>
        <taxon>Massarineae</taxon>
        <taxon>Periconiaceae</taxon>
        <taxon>Periconia</taxon>
    </lineage>
</organism>
<evidence type="ECO:0000313" key="3">
    <source>
        <dbReference type="EMBL" id="CAI6335198.1"/>
    </source>
</evidence>